<organism evidence="10 11">
    <name type="scientific">Jaminaea rosea</name>
    <dbReference type="NCBI Taxonomy" id="1569628"/>
    <lineage>
        <taxon>Eukaryota</taxon>
        <taxon>Fungi</taxon>
        <taxon>Dikarya</taxon>
        <taxon>Basidiomycota</taxon>
        <taxon>Ustilaginomycotina</taxon>
        <taxon>Exobasidiomycetes</taxon>
        <taxon>Microstromatales</taxon>
        <taxon>Microstromatales incertae sedis</taxon>
        <taxon>Jaminaea</taxon>
    </lineage>
</organism>
<comment type="similarity">
    <text evidence="2 9">Belongs to the SPCS3 family.</text>
</comment>
<keyword evidence="11" id="KW-1185">Reference proteome</keyword>
<dbReference type="OrthoDB" id="10261524at2759"/>
<proteinExistence type="inferred from homology"/>
<dbReference type="RefSeq" id="XP_025359925.1">
    <property type="nucleotide sequence ID" value="XM_025506919.1"/>
</dbReference>
<dbReference type="GeneID" id="37028742"/>
<evidence type="ECO:0000256" key="1">
    <source>
        <dbReference type="ARBA" id="ARBA00004648"/>
    </source>
</evidence>
<dbReference type="GO" id="GO:0006465">
    <property type="term" value="P:signal peptide processing"/>
    <property type="evidence" value="ECO:0007669"/>
    <property type="project" value="UniProtKB-UniRule"/>
</dbReference>
<accession>A0A316UN17</accession>
<dbReference type="PANTHER" id="PTHR12804">
    <property type="entry name" value="MICROSOMAL SIGNAL PEPTIDASE 23 KD SUBUNIT SPC22/23"/>
    <property type="match status" value="1"/>
</dbReference>
<evidence type="ECO:0000256" key="4">
    <source>
        <dbReference type="ARBA" id="ARBA00022824"/>
    </source>
</evidence>
<comment type="subcellular location">
    <subcellularLocation>
        <location evidence="1">Endoplasmic reticulum membrane</location>
        <topology evidence="1">Single-pass type II membrane protein</topology>
    </subcellularLocation>
</comment>
<keyword evidence="6" id="KW-1133">Transmembrane helix</keyword>
<keyword evidence="7 9" id="KW-0472">Membrane</keyword>
<reference evidence="10 11" key="1">
    <citation type="journal article" date="2018" name="Mol. Biol. Evol.">
        <title>Broad Genomic Sampling Reveals a Smut Pathogenic Ancestry of the Fungal Clade Ustilaginomycotina.</title>
        <authorList>
            <person name="Kijpornyongpan T."/>
            <person name="Mondo S.J."/>
            <person name="Barry K."/>
            <person name="Sandor L."/>
            <person name="Lee J."/>
            <person name="Lipzen A."/>
            <person name="Pangilinan J."/>
            <person name="LaButti K."/>
            <person name="Hainaut M."/>
            <person name="Henrissat B."/>
            <person name="Grigoriev I.V."/>
            <person name="Spatafora J.W."/>
            <person name="Aime M.C."/>
        </authorList>
    </citation>
    <scope>NUCLEOTIDE SEQUENCE [LARGE SCALE GENOMIC DNA]</scope>
    <source>
        <strain evidence="10 11">MCA 5214</strain>
    </source>
</reference>
<dbReference type="Proteomes" id="UP000245884">
    <property type="component" value="Unassembled WGS sequence"/>
</dbReference>
<dbReference type="InterPro" id="IPR007653">
    <property type="entry name" value="SPC3"/>
</dbReference>
<evidence type="ECO:0000256" key="3">
    <source>
        <dbReference type="ARBA" id="ARBA00022692"/>
    </source>
</evidence>
<evidence type="ECO:0000256" key="5">
    <source>
        <dbReference type="ARBA" id="ARBA00022968"/>
    </source>
</evidence>
<evidence type="ECO:0000256" key="7">
    <source>
        <dbReference type="ARBA" id="ARBA00023136"/>
    </source>
</evidence>
<protein>
    <recommendedName>
        <fullName evidence="9">Signal peptidase subunit 3</fullName>
    </recommendedName>
</protein>
<comment type="function">
    <text evidence="8">Essential component of the signal peptidase complex (SPC) which catalyzes the cleavage of N-terminal signal sequences from nascent proteins as they are translocated into the lumen of the endoplasmic reticulum. Essential for the SPC catalytic activity, possibly by stabilizing and positioning the active center of the complex close to the lumenal surface. Essential for viability.</text>
</comment>
<keyword evidence="4 9" id="KW-0256">Endoplasmic reticulum</keyword>
<sequence length="222" mass="24920">MVLMNTLTSRLSAWSGLVLSVLLFLCSAVSFLTYPSPSTLKSLNPRANLTVTSVETILGRQRWSPNREEQEFVEVRFDLATDLTGGLAGQGGRALWTWNTKQVFLSLVASWDSVDPRARGKGGIRKNEAVLWDRIVQRREDARVLISQGNKYALREVGKRWAGIDSANFTLHWNVMPHVGMLAYGHEATTGAIPIPARARRVRQLPNGETVEEDEEVRRMPY</sequence>
<gene>
    <name evidence="10" type="ORF">BDZ90DRAFT_234160</name>
</gene>
<name>A0A316UN17_9BASI</name>
<evidence type="ECO:0000256" key="2">
    <source>
        <dbReference type="ARBA" id="ARBA00009289"/>
    </source>
</evidence>
<keyword evidence="5" id="KW-0735">Signal-anchor</keyword>
<dbReference type="EMBL" id="KZ819676">
    <property type="protein sequence ID" value="PWN25313.1"/>
    <property type="molecule type" value="Genomic_DNA"/>
</dbReference>
<dbReference type="PIRSF" id="PIRSF016089">
    <property type="entry name" value="SPC22"/>
    <property type="match status" value="1"/>
</dbReference>
<evidence type="ECO:0000256" key="6">
    <source>
        <dbReference type="ARBA" id="ARBA00022989"/>
    </source>
</evidence>
<dbReference type="PANTHER" id="PTHR12804:SF0">
    <property type="entry name" value="SIGNAL PEPTIDASE COMPLEX SUBUNIT 3"/>
    <property type="match status" value="1"/>
</dbReference>
<keyword evidence="3" id="KW-0812">Transmembrane</keyword>
<evidence type="ECO:0000313" key="10">
    <source>
        <dbReference type="EMBL" id="PWN25313.1"/>
    </source>
</evidence>
<evidence type="ECO:0000256" key="8">
    <source>
        <dbReference type="ARBA" id="ARBA00045670"/>
    </source>
</evidence>
<dbReference type="GO" id="GO:0045047">
    <property type="term" value="P:protein targeting to ER"/>
    <property type="evidence" value="ECO:0007669"/>
    <property type="project" value="TreeGrafter"/>
</dbReference>
<evidence type="ECO:0000313" key="11">
    <source>
        <dbReference type="Proteomes" id="UP000245884"/>
    </source>
</evidence>
<evidence type="ECO:0000256" key="9">
    <source>
        <dbReference type="PIRNR" id="PIRNR016089"/>
    </source>
</evidence>
<dbReference type="GO" id="GO:0005787">
    <property type="term" value="C:signal peptidase complex"/>
    <property type="evidence" value="ECO:0007669"/>
    <property type="project" value="UniProtKB-UniRule"/>
</dbReference>
<dbReference type="AlphaFoldDB" id="A0A316UN17"/>
<dbReference type="STRING" id="1569628.A0A316UN17"/>
<dbReference type="Pfam" id="PF04573">
    <property type="entry name" value="SPC22"/>
    <property type="match status" value="1"/>
</dbReference>